<dbReference type="EMBL" id="LAFY01000634">
    <property type="protein sequence ID" value="KJX96370.1"/>
    <property type="molecule type" value="Genomic_DNA"/>
</dbReference>
<dbReference type="AlphaFoldDB" id="A0A0F4GJK0"/>
<organism evidence="3 4">
    <name type="scientific">Zymoseptoria brevis</name>
    <dbReference type="NCBI Taxonomy" id="1047168"/>
    <lineage>
        <taxon>Eukaryota</taxon>
        <taxon>Fungi</taxon>
        <taxon>Dikarya</taxon>
        <taxon>Ascomycota</taxon>
        <taxon>Pezizomycotina</taxon>
        <taxon>Dothideomycetes</taxon>
        <taxon>Dothideomycetidae</taxon>
        <taxon>Mycosphaerellales</taxon>
        <taxon>Mycosphaerellaceae</taxon>
        <taxon>Zymoseptoria</taxon>
    </lineage>
</organism>
<evidence type="ECO:0000313" key="3">
    <source>
        <dbReference type="EMBL" id="KJX96370.1"/>
    </source>
</evidence>
<protein>
    <submittedName>
        <fullName evidence="3">Uncharacterized protein</fullName>
    </submittedName>
</protein>
<reference evidence="3 4" key="1">
    <citation type="submission" date="2015-03" db="EMBL/GenBank/DDBJ databases">
        <title>RNA-seq based gene annotation and comparative genomics of four Zymoseptoria species reveal species-specific pathogenicity related genes and transposable element activity.</title>
        <authorList>
            <person name="Grandaubert J."/>
            <person name="Bhattacharyya A."/>
            <person name="Stukenbrock E.H."/>
        </authorList>
    </citation>
    <scope>NUCLEOTIDE SEQUENCE [LARGE SCALE GENOMIC DNA]</scope>
    <source>
        <strain evidence="3 4">Zb18110</strain>
    </source>
</reference>
<keyword evidence="2" id="KW-0472">Membrane</keyword>
<feature type="transmembrane region" description="Helical" evidence="2">
    <location>
        <begin position="209"/>
        <end position="231"/>
    </location>
</feature>
<dbReference type="OrthoDB" id="10489660at2759"/>
<comment type="caution">
    <text evidence="3">The sequence shown here is derived from an EMBL/GenBank/DDBJ whole genome shotgun (WGS) entry which is preliminary data.</text>
</comment>
<gene>
    <name evidence="3" type="ORF">TI39_contig642g00001</name>
</gene>
<keyword evidence="2" id="KW-1133">Transmembrane helix</keyword>
<keyword evidence="4" id="KW-1185">Reference proteome</keyword>
<feature type="non-terminal residue" evidence="3">
    <location>
        <position position="1"/>
    </location>
</feature>
<name>A0A0F4GJK0_9PEZI</name>
<sequence>EFNQVPYADVRAEELLATLTRLQVAVIASGLRDGRPDVNNIRDFFDCGRPRPWAIKALTGGGGGGGGGTLAKLWKLPRESRHGISTEEREDLVHDLAEAALRTFYTESNLSFVETHWGDIQVILRDRRHSDDVETNRRLEMLTHHRHRSSPDLFVSDYSSSSSASPPATPSSSRSPFRLLRPNSGQPSSSPAAAKKQHNRHLSSPPSRYALPPSGNLFFFFFFFFFFFLSFSGTT</sequence>
<proteinExistence type="predicted"/>
<evidence type="ECO:0000256" key="2">
    <source>
        <dbReference type="SAM" id="Phobius"/>
    </source>
</evidence>
<feature type="compositionally biased region" description="Low complexity" evidence="1">
    <location>
        <begin position="155"/>
        <end position="184"/>
    </location>
</feature>
<feature type="region of interest" description="Disordered" evidence="1">
    <location>
        <begin position="155"/>
        <end position="206"/>
    </location>
</feature>
<accession>A0A0F4GJK0</accession>
<evidence type="ECO:0000313" key="4">
    <source>
        <dbReference type="Proteomes" id="UP000033647"/>
    </source>
</evidence>
<keyword evidence="2" id="KW-0812">Transmembrane</keyword>
<dbReference type="Proteomes" id="UP000033647">
    <property type="component" value="Unassembled WGS sequence"/>
</dbReference>
<evidence type="ECO:0000256" key="1">
    <source>
        <dbReference type="SAM" id="MobiDB-lite"/>
    </source>
</evidence>